<reference evidence="1" key="1">
    <citation type="submission" date="2022-09" db="EMBL/GenBank/DDBJ databases">
        <title>Actin cytoskeleton and complex cell architecture in an #Asgard archaeon.</title>
        <authorList>
            <person name="Ponce Toledo R.I."/>
            <person name="Schleper C."/>
            <person name="Rodrigues Oliveira T."/>
            <person name="Wollweber F."/>
            <person name="Xu J."/>
            <person name="Rittmann S."/>
            <person name="Klingl A."/>
            <person name="Pilhofer M."/>
        </authorList>
    </citation>
    <scope>NUCLEOTIDE SEQUENCE</scope>
    <source>
        <strain evidence="1">B-35</strain>
    </source>
</reference>
<evidence type="ECO:0000313" key="1">
    <source>
        <dbReference type="EMBL" id="UYP47806.1"/>
    </source>
</evidence>
<evidence type="ECO:0000313" key="2">
    <source>
        <dbReference type="Proteomes" id="UP001208689"/>
    </source>
</evidence>
<name>A0ABY6HZ02_9ARCH</name>
<keyword evidence="2" id="KW-1185">Reference proteome</keyword>
<proteinExistence type="predicted"/>
<protein>
    <recommendedName>
        <fullName evidence="3">SHSP domain-containing protein</fullName>
    </recommendedName>
</protein>
<organism evidence="1 2">
    <name type="scientific">Candidatus Lokiarchaeum ossiferum</name>
    <dbReference type="NCBI Taxonomy" id="2951803"/>
    <lineage>
        <taxon>Archaea</taxon>
        <taxon>Promethearchaeati</taxon>
        <taxon>Promethearchaeota</taxon>
        <taxon>Promethearchaeia</taxon>
        <taxon>Promethearchaeales</taxon>
        <taxon>Promethearchaeaceae</taxon>
        <taxon>Candidatus Lokiarchaeum</taxon>
    </lineage>
</organism>
<gene>
    <name evidence="1" type="ORF">NEF87_004091</name>
</gene>
<accession>A0ABY6HZ02</accession>
<dbReference type="InterPro" id="IPR008978">
    <property type="entry name" value="HSP20-like_chaperone"/>
</dbReference>
<evidence type="ECO:0008006" key="3">
    <source>
        <dbReference type="Google" id="ProtNLM"/>
    </source>
</evidence>
<dbReference type="CDD" id="cd06464">
    <property type="entry name" value="ACD_sHsps-like"/>
    <property type="match status" value="1"/>
</dbReference>
<dbReference type="Proteomes" id="UP001208689">
    <property type="component" value="Chromosome"/>
</dbReference>
<dbReference type="EMBL" id="CP104013">
    <property type="protein sequence ID" value="UYP47806.1"/>
    <property type="molecule type" value="Genomic_DNA"/>
</dbReference>
<dbReference type="SUPFAM" id="SSF49764">
    <property type="entry name" value="HSP20-like chaperones"/>
    <property type="match status" value="1"/>
</dbReference>
<sequence length="200" mass="23421">MDEKPHQKHDSIDEAVIKKLNHLMKDDDFRTELKYFFEPLPSQHEEIFTFSFHDTFNKKSLELVWDTLKEKLEGGSVDLLRDLDKETLKKFHEYLEHLEMKQRIKQYASKKPDYIDFYEDDALFIVAVEIPAYVGDEDIEIAGSPHEIEIVIGETFKKNIKIKPRIDPESALAHHENGILEIKLCKAKKTPKTKITLSSH</sequence>
<dbReference type="Gene3D" id="2.60.40.790">
    <property type="match status" value="1"/>
</dbReference>